<dbReference type="PANTHER" id="PTHR30151">
    <property type="entry name" value="ALKANE SULFONATE ABC TRANSPORTER-RELATED, MEMBRANE SUBUNIT"/>
    <property type="match status" value="1"/>
</dbReference>
<dbReference type="PANTHER" id="PTHR30151:SF41">
    <property type="entry name" value="ABC TRANSPORTER PERMEASE PROTEIN"/>
    <property type="match status" value="1"/>
</dbReference>
<evidence type="ECO:0000259" key="8">
    <source>
        <dbReference type="PROSITE" id="PS50928"/>
    </source>
</evidence>
<dbReference type="Pfam" id="PF00528">
    <property type="entry name" value="BPD_transp_1"/>
    <property type="match status" value="1"/>
</dbReference>
<keyword evidence="6 7" id="KW-0472">Membrane</keyword>
<dbReference type="GO" id="GO:0055085">
    <property type="term" value="P:transmembrane transport"/>
    <property type="evidence" value="ECO:0007669"/>
    <property type="project" value="InterPro"/>
</dbReference>
<dbReference type="GO" id="GO:0005886">
    <property type="term" value="C:plasma membrane"/>
    <property type="evidence" value="ECO:0007669"/>
    <property type="project" value="UniProtKB-SubCell"/>
</dbReference>
<reference evidence="10" key="1">
    <citation type="submission" date="2018-09" db="EMBL/GenBank/DDBJ databases">
        <authorList>
            <person name="Zhu H."/>
        </authorList>
    </citation>
    <scope>NUCLEOTIDE SEQUENCE [LARGE SCALE GENOMIC DNA]</scope>
    <source>
        <strain evidence="10">K1W22B-1</strain>
    </source>
</reference>
<feature type="transmembrane region" description="Helical" evidence="7">
    <location>
        <begin position="114"/>
        <end position="133"/>
    </location>
</feature>
<organism evidence="9 10">
    <name type="scientific">Nocardioides cavernaquae</name>
    <dbReference type="NCBI Taxonomy" id="2321396"/>
    <lineage>
        <taxon>Bacteria</taxon>
        <taxon>Bacillati</taxon>
        <taxon>Actinomycetota</taxon>
        <taxon>Actinomycetes</taxon>
        <taxon>Propionibacteriales</taxon>
        <taxon>Nocardioidaceae</taxon>
        <taxon>Nocardioides</taxon>
    </lineage>
</organism>
<evidence type="ECO:0000256" key="7">
    <source>
        <dbReference type="RuleBase" id="RU363032"/>
    </source>
</evidence>
<feature type="transmembrane region" description="Helical" evidence="7">
    <location>
        <begin position="20"/>
        <end position="39"/>
    </location>
</feature>
<evidence type="ECO:0000256" key="6">
    <source>
        <dbReference type="ARBA" id="ARBA00023136"/>
    </source>
</evidence>
<protein>
    <submittedName>
        <fullName evidence="9">ABC transporter permease subunit</fullName>
    </submittedName>
</protein>
<dbReference type="InterPro" id="IPR035906">
    <property type="entry name" value="MetI-like_sf"/>
</dbReference>
<comment type="similarity">
    <text evidence="7">Belongs to the binding-protein-dependent transport system permease family.</text>
</comment>
<gene>
    <name evidence="9" type="ORF">D4739_10360</name>
</gene>
<evidence type="ECO:0000256" key="4">
    <source>
        <dbReference type="ARBA" id="ARBA00022692"/>
    </source>
</evidence>
<keyword evidence="5 7" id="KW-1133">Transmembrane helix</keyword>
<name>A0A3A5HAY7_9ACTN</name>
<evidence type="ECO:0000256" key="5">
    <source>
        <dbReference type="ARBA" id="ARBA00022989"/>
    </source>
</evidence>
<keyword evidence="2 7" id="KW-0813">Transport</keyword>
<evidence type="ECO:0000256" key="2">
    <source>
        <dbReference type="ARBA" id="ARBA00022448"/>
    </source>
</evidence>
<sequence>MGKGAALMIATLRPALRPAANLAFVVVSLLVAWTVLLQVSDVSPLVTRRPAEVLDYLFGTPDAAEHRRAVLAPLRQTLLDAGIGFVAGLAAASAVATATYLSKGVEAATMPAAMVVRTIPLVALAPIITLVFGNGFATVAVMSGIVVFFPALVTISFGLRSLSAQMEDVIRVYGGTTSDVLLRAAYPSALPSVFAAIRVSVPGAITGALIAEFFTTPPSIGKAVNEALAVYQFDLVWALLVVTTLTSVLLYIAAQLVERLTMNALGLAPES</sequence>
<accession>A0A3A5HAY7</accession>
<evidence type="ECO:0000313" key="10">
    <source>
        <dbReference type="Proteomes" id="UP000276542"/>
    </source>
</evidence>
<evidence type="ECO:0000256" key="1">
    <source>
        <dbReference type="ARBA" id="ARBA00004651"/>
    </source>
</evidence>
<dbReference type="Gene3D" id="1.10.3720.10">
    <property type="entry name" value="MetI-like"/>
    <property type="match status" value="1"/>
</dbReference>
<comment type="subcellular location">
    <subcellularLocation>
        <location evidence="1 7">Cell membrane</location>
        <topology evidence="1 7">Multi-pass membrane protein</topology>
    </subcellularLocation>
</comment>
<dbReference type="SUPFAM" id="SSF161098">
    <property type="entry name" value="MetI-like"/>
    <property type="match status" value="1"/>
</dbReference>
<evidence type="ECO:0000313" key="9">
    <source>
        <dbReference type="EMBL" id="RJS46575.1"/>
    </source>
</evidence>
<keyword evidence="3" id="KW-1003">Cell membrane</keyword>
<feature type="transmembrane region" description="Helical" evidence="7">
    <location>
        <begin position="139"/>
        <end position="159"/>
    </location>
</feature>
<proteinExistence type="inferred from homology"/>
<dbReference type="AlphaFoldDB" id="A0A3A5HAY7"/>
<keyword evidence="10" id="KW-1185">Reference proteome</keyword>
<feature type="domain" description="ABC transmembrane type-1" evidence="8">
    <location>
        <begin position="70"/>
        <end position="254"/>
    </location>
</feature>
<dbReference type="InterPro" id="IPR000515">
    <property type="entry name" value="MetI-like"/>
</dbReference>
<dbReference type="PROSITE" id="PS50928">
    <property type="entry name" value="ABC_TM1"/>
    <property type="match status" value="1"/>
</dbReference>
<keyword evidence="4 7" id="KW-0812">Transmembrane</keyword>
<evidence type="ECO:0000256" key="3">
    <source>
        <dbReference type="ARBA" id="ARBA00022475"/>
    </source>
</evidence>
<dbReference type="Proteomes" id="UP000276542">
    <property type="component" value="Unassembled WGS sequence"/>
</dbReference>
<feature type="transmembrane region" description="Helical" evidence="7">
    <location>
        <begin position="81"/>
        <end position="102"/>
    </location>
</feature>
<feature type="transmembrane region" description="Helical" evidence="7">
    <location>
        <begin position="235"/>
        <end position="254"/>
    </location>
</feature>
<dbReference type="EMBL" id="QYRP01000002">
    <property type="protein sequence ID" value="RJS46575.1"/>
    <property type="molecule type" value="Genomic_DNA"/>
</dbReference>
<comment type="caution">
    <text evidence="9">The sequence shown here is derived from an EMBL/GenBank/DDBJ whole genome shotgun (WGS) entry which is preliminary data.</text>
</comment>